<evidence type="ECO:0000313" key="2">
    <source>
        <dbReference type="Proteomes" id="UP000216308"/>
    </source>
</evidence>
<sequence>MGVSWGECHLHTALLSGEKVVGRTHKQFRCLFLVAVIDEIGERLAVFSLRITVGCDVNRPHRERITRIPVLLLRGSIEEQLADLFVPVGPDTVLLTDELEVIQGRLWLRLVLDLVRVVPRDPEQVTGETVDEVDDVLRAVLLDLGGRFPLRGLDVELFESTFEFAL</sequence>
<reference evidence="1 2" key="1">
    <citation type="journal article" date="2014" name="Front. Microbiol.">
        <title>Population and genomic analysis of the genus Halorubrum.</title>
        <authorList>
            <person name="Fullmer M.S."/>
            <person name="Soucy S.M."/>
            <person name="Swithers K.S."/>
            <person name="Makkay A.M."/>
            <person name="Wheeler R."/>
            <person name="Ventosa A."/>
            <person name="Gogarten J.P."/>
            <person name="Papke R.T."/>
        </authorList>
    </citation>
    <scope>NUCLEOTIDE SEQUENCE [LARGE SCALE GENOMIC DNA]</scope>
    <source>
        <strain evidence="1 2">Cb34</strain>
    </source>
</reference>
<comment type="caution">
    <text evidence="1">The sequence shown here is derived from an EMBL/GenBank/DDBJ whole genome shotgun (WGS) entry which is preliminary data.</text>
</comment>
<dbReference type="AlphaFoldDB" id="A0A256IPW2"/>
<organism evidence="1 2">
    <name type="scientific">Halorubrum halodurans</name>
    <dbReference type="NCBI Taxonomy" id="1383851"/>
    <lineage>
        <taxon>Archaea</taxon>
        <taxon>Methanobacteriati</taxon>
        <taxon>Methanobacteriota</taxon>
        <taxon>Stenosarchaea group</taxon>
        <taxon>Halobacteria</taxon>
        <taxon>Halobacteriales</taxon>
        <taxon>Haloferacaceae</taxon>
        <taxon>Halorubrum</taxon>
    </lineage>
</organism>
<evidence type="ECO:0000313" key="1">
    <source>
        <dbReference type="EMBL" id="OYR58620.1"/>
    </source>
</evidence>
<accession>A0A256IPW2</accession>
<gene>
    <name evidence="1" type="ORF">DJ70_02520</name>
</gene>
<keyword evidence="2" id="KW-1185">Reference proteome</keyword>
<dbReference type="Proteomes" id="UP000216308">
    <property type="component" value="Unassembled WGS sequence"/>
</dbReference>
<dbReference type="EMBL" id="NHPJ01000027">
    <property type="protein sequence ID" value="OYR58620.1"/>
    <property type="molecule type" value="Genomic_DNA"/>
</dbReference>
<name>A0A256IPW2_9EURY</name>
<protein>
    <submittedName>
        <fullName evidence="1">Uncharacterized protein</fullName>
    </submittedName>
</protein>
<proteinExistence type="predicted"/>